<evidence type="ECO:0000313" key="1">
    <source>
        <dbReference type="EMBL" id="KAG5594083.1"/>
    </source>
</evidence>
<dbReference type="Proteomes" id="UP000824120">
    <property type="component" value="Chromosome 7"/>
</dbReference>
<dbReference type="AlphaFoldDB" id="A0A9J5Y0B0"/>
<comment type="caution">
    <text evidence="1">The sequence shown here is derived from an EMBL/GenBank/DDBJ whole genome shotgun (WGS) entry which is preliminary data.</text>
</comment>
<protein>
    <submittedName>
        <fullName evidence="1">Uncharacterized protein</fullName>
    </submittedName>
</protein>
<organism evidence="1 2">
    <name type="scientific">Solanum commersonii</name>
    <name type="common">Commerson's wild potato</name>
    <name type="synonym">Commerson's nightshade</name>
    <dbReference type="NCBI Taxonomy" id="4109"/>
    <lineage>
        <taxon>Eukaryota</taxon>
        <taxon>Viridiplantae</taxon>
        <taxon>Streptophyta</taxon>
        <taxon>Embryophyta</taxon>
        <taxon>Tracheophyta</taxon>
        <taxon>Spermatophyta</taxon>
        <taxon>Magnoliopsida</taxon>
        <taxon>eudicotyledons</taxon>
        <taxon>Gunneridae</taxon>
        <taxon>Pentapetalae</taxon>
        <taxon>asterids</taxon>
        <taxon>lamiids</taxon>
        <taxon>Solanales</taxon>
        <taxon>Solanaceae</taxon>
        <taxon>Solanoideae</taxon>
        <taxon>Solaneae</taxon>
        <taxon>Solanum</taxon>
    </lineage>
</organism>
<accession>A0A9J5Y0B0</accession>
<name>A0A9J5Y0B0_SOLCO</name>
<sequence length="97" mass="11065">MDFASVDHNGDASAVEIEELFSKDFAIVHHDVDANDVEVEQRHVNKENVAKIDETSIKDQTMEDSTNVIPTIHHSDFPIEEFVHNKEVQDYDAEDNI</sequence>
<dbReference type="EMBL" id="JACXVP010000007">
    <property type="protein sequence ID" value="KAG5594083.1"/>
    <property type="molecule type" value="Genomic_DNA"/>
</dbReference>
<keyword evidence="2" id="KW-1185">Reference proteome</keyword>
<proteinExistence type="predicted"/>
<reference evidence="1 2" key="1">
    <citation type="submission" date="2020-09" db="EMBL/GenBank/DDBJ databases">
        <title>De no assembly of potato wild relative species, Solanum commersonii.</title>
        <authorList>
            <person name="Cho K."/>
        </authorList>
    </citation>
    <scope>NUCLEOTIDE SEQUENCE [LARGE SCALE GENOMIC DNA]</scope>
    <source>
        <strain evidence="1">LZ3.2</strain>
        <tissue evidence="1">Leaf</tissue>
    </source>
</reference>
<evidence type="ECO:0000313" key="2">
    <source>
        <dbReference type="Proteomes" id="UP000824120"/>
    </source>
</evidence>
<gene>
    <name evidence="1" type="ORF">H5410_035315</name>
</gene>